<dbReference type="AlphaFoldDB" id="A0A7H0GN24"/>
<evidence type="ECO:0000313" key="3">
    <source>
        <dbReference type="Proteomes" id="UP000516028"/>
    </source>
</evidence>
<feature type="transmembrane region" description="Helical" evidence="1">
    <location>
        <begin position="112"/>
        <end position="132"/>
    </location>
</feature>
<evidence type="ECO:0000313" key="2">
    <source>
        <dbReference type="EMBL" id="QNP49690.1"/>
    </source>
</evidence>
<keyword evidence="1" id="KW-0472">Membrane</keyword>
<protein>
    <submittedName>
        <fullName evidence="2">Uncharacterized protein</fullName>
    </submittedName>
</protein>
<sequence length="137" mass="14482">MAIPWLTALKLVPWGDVIDAAPQVIKAAKGLVKKKDAQQAEAAAEAASTAGRLPASSSSSELALQQVKALETRVHLMEQSQRQSLEIIEKLAEQNAQLVTTVDALRVGAQRLVWACSALGAALVGVVIYLVVNASRT</sequence>
<dbReference type="RefSeq" id="WP_187725234.1">
    <property type="nucleotide sequence ID" value="NZ_CP060783.1"/>
</dbReference>
<dbReference type="KEGG" id="daer:H9K75_07075"/>
<reference evidence="2 3" key="1">
    <citation type="submission" date="2020-08" db="EMBL/GenBank/DDBJ databases">
        <title>Genome sequence of Diaphorobacter aerolatus KACC 16536T.</title>
        <authorList>
            <person name="Hyun D.-W."/>
            <person name="Bae J.-W."/>
        </authorList>
    </citation>
    <scope>NUCLEOTIDE SEQUENCE [LARGE SCALE GENOMIC DNA]</scope>
    <source>
        <strain evidence="2 3">KACC 16536</strain>
    </source>
</reference>
<organism evidence="2 3">
    <name type="scientific">Diaphorobacter aerolatus</name>
    <dbReference type="NCBI Taxonomy" id="1288495"/>
    <lineage>
        <taxon>Bacteria</taxon>
        <taxon>Pseudomonadati</taxon>
        <taxon>Pseudomonadota</taxon>
        <taxon>Betaproteobacteria</taxon>
        <taxon>Burkholderiales</taxon>
        <taxon>Comamonadaceae</taxon>
        <taxon>Diaphorobacter</taxon>
    </lineage>
</organism>
<name>A0A7H0GN24_9BURK</name>
<dbReference type="Proteomes" id="UP000516028">
    <property type="component" value="Chromosome"/>
</dbReference>
<accession>A0A7H0GN24</accession>
<dbReference type="EMBL" id="CP060783">
    <property type="protein sequence ID" value="QNP49690.1"/>
    <property type="molecule type" value="Genomic_DNA"/>
</dbReference>
<gene>
    <name evidence="2" type="ORF">H9K75_07075</name>
</gene>
<evidence type="ECO:0000256" key="1">
    <source>
        <dbReference type="SAM" id="Phobius"/>
    </source>
</evidence>
<keyword evidence="1" id="KW-0812">Transmembrane</keyword>
<proteinExistence type="predicted"/>
<keyword evidence="3" id="KW-1185">Reference proteome</keyword>
<keyword evidence="1" id="KW-1133">Transmembrane helix</keyword>